<evidence type="ECO:0000256" key="4">
    <source>
        <dbReference type="ARBA" id="ARBA00023080"/>
    </source>
</evidence>
<dbReference type="NCBIfam" id="TIGR00172">
    <property type="entry name" value="maf"/>
    <property type="match status" value="1"/>
</dbReference>
<evidence type="ECO:0000256" key="9">
    <source>
        <dbReference type="HAMAP-Rule" id="MF_00528"/>
    </source>
</evidence>
<feature type="site" description="Important for substrate specificity" evidence="9">
    <location>
        <position position="74"/>
    </location>
</feature>
<reference evidence="10" key="1">
    <citation type="submission" date="2020-04" db="EMBL/GenBank/DDBJ databases">
        <title>Genome Sequencing for Pseudoaltermonas arctica.</title>
        <authorList>
            <person name="Elkins N.S."/>
        </authorList>
    </citation>
    <scope>NUCLEOTIDE SEQUENCE [LARGE SCALE GENOMIC DNA]</scope>
    <source>
        <strain evidence="10">NEC-BIFX-2020_0012</strain>
    </source>
</reference>
<gene>
    <name evidence="10" type="ORF">HHO47_01540</name>
</gene>
<dbReference type="PANTHER" id="PTHR43213">
    <property type="entry name" value="BIFUNCTIONAL DTTP/UTP PYROPHOSPHATASE/METHYLTRANSFERASE PROTEIN-RELATED"/>
    <property type="match status" value="1"/>
</dbReference>
<evidence type="ECO:0000256" key="3">
    <source>
        <dbReference type="ARBA" id="ARBA00022801"/>
    </source>
</evidence>
<dbReference type="GO" id="GO:0005737">
    <property type="term" value="C:cytoplasm"/>
    <property type="evidence" value="ECO:0007669"/>
    <property type="project" value="UniProtKB-SubCell"/>
</dbReference>
<dbReference type="AlphaFoldDB" id="A0A7Y0HAQ5"/>
<keyword evidence="4 9" id="KW-0546">Nucleotide metabolism</keyword>
<comment type="caution">
    <text evidence="9">Lacks conserved residue(s) required for the propagation of feature annotation.</text>
</comment>
<accession>A0A7Y0HAQ5</accession>
<dbReference type="InterPro" id="IPR003697">
    <property type="entry name" value="Maf-like"/>
</dbReference>
<evidence type="ECO:0000256" key="6">
    <source>
        <dbReference type="ARBA" id="ARBA00053369"/>
    </source>
</evidence>
<dbReference type="HAMAP" id="MF_00528">
    <property type="entry name" value="Maf"/>
    <property type="match status" value="1"/>
</dbReference>
<comment type="subcellular location">
    <subcellularLocation>
        <location evidence="1 9">Cytoplasm</location>
    </subcellularLocation>
</comment>
<dbReference type="CDD" id="cd00555">
    <property type="entry name" value="Maf"/>
    <property type="match status" value="1"/>
</dbReference>
<evidence type="ECO:0000256" key="8">
    <source>
        <dbReference type="ARBA" id="ARBA00068163"/>
    </source>
</evidence>
<keyword evidence="3 9" id="KW-0378">Hydrolase</keyword>
<comment type="similarity">
    <text evidence="7 9">Belongs to the Maf family. YceF subfamily.</text>
</comment>
<dbReference type="FunFam" id="3.90.950.10:FF:000005">
    <property type="entry name" value="7-methyl-GTP pyrophosphatase"/>
    <property type="match status" value="1"/>
</dbReference>
<evidence type="ECO:0000256" key="1">
    <source>
        <dbReference type="ARBA" id="ARBA00004496"/>
    </source>
</evidence>
<dbReference type="PIRSF" id="PIRSF006305">
    <property type="entry name" value="Maf"/>
    <property type="match status" value="1"/>
</dbReference>
<feature type="site" description="Important for substrate specificity" evidence="9">
    <location>
        <position position="13"/>
    </location>
</feature>
<dbReference type="EC" id="3.6.1.-" evidence="9"/>
<dbReference type="SUPFAM" id="SSF52972">
    <property type="entry name" value="ITPase-like"/>
    <property type="match status" value="1"/>
</dbReference>
<evidence type="ECO:0000313" key="11">
    <source>
        <dbReference type="Proteomes" id="UP000570493"/>
    </source>
</evidence>
<dbReference type="Gene3D" id="3.90.950.10">
    <property type="match status" value="1"/>
</dbReference>
<evidence type="ECO:0000313" key="10">
    <source>
        <dbReference type="EMBL" id="NMM39563.1"/>
    </source>
</evidence>
<dbReference type="InterPro" id="IPR029001">
    <property type="entry name" value="ITPase-like_fam"/>
</dbReference>
<comment type="cofactor">
    <cofactor evidence="9">
        <name>a divalent metal cation</name>
        <dbReference type="ChEBI" id="CHEBI:60240"/>
    </cofactor>
</comment>
<name>A0A7Y0HAQ5_9GAMM</name>
<evidence type="ECO:0000256" key="7">
    <source>
        <dbReference type="ARBA" id="ARBA00060749"/>
    </source>
</evidence>
<evidence type="ECO:0000256" key="5">
    <source>
        <dbReference type="ARBA" id="ARBA00050213"/>
    </source>
</evidence>
<proteinExistence type="inferred from homology"/>
<dbReference type="PANTHER" id="PTHR43213:SF10">
    <property type="entry name" value="7-METHYL-GTP PYROPHOSPHATASE"/>
    <property type="match status" value="1"/>
</dbReference>
<evidence type="ECO:0000256" key="2">
    <source>
        <dbReference type="ARBA" id="ARBA00022490"/>
    </source>
</evidence>
<dbReference type="GO" id="GO:0009117">
    <property type="term" value="P:nucleotide metabolic process"/>
    <property type="evidence" value="ECO:0007669"/>
    <property type="project" value="UniProtKB-KW"/>
</dbReference>
<dbReference type="Proteomes" id="UP000570493">
    <property type="component" value="Unassembled WGS sequence"/>
</dbReference>
<comment type="caution">
    <text evidence="10">The sequence shown here is derived from an EMBL/GenBank/DDBJ whole genome shotgun (WGS) entry which is preliminary data.</text>
</comment>
<keyword evidence="2 9" id="KW-0963">Cytoplasm</keyword>
<dbReference type="GO" id="GO:0047429">
    <property type="term" value="F:nucleoside triphosphate diphosphatase activity"/>
    <property type="evidence" value="ECO:0007669"/>
    <property type="project" value="InterPro"/>
</dbReference>
<sequence length="200" mass="22013">MQHPLILASSSPFRQSLLQKFNLPFDSFSPDIDETALPEETPTQLVKRLSELKARAAVQHYTQDTQGLVIGSDQVAVFEQQILGKPHNKENAIKQLSLFSGNTVTFLTGLCVYDIQNNKTKTLVEPFNVTFRTLSLAQISAYCDAEQPYSCAGSFKSEGLGICLFEKLSGDDPNSLVGLPLIKLSQLLTEFGVDVLSNQD</sequence>
<dbReference type="RefSeq" id="WP_169018205.1">
    <property type="nucleotide sequence ID" value="NZ_JABBMT010000001.1"/>
</dbReference>
<feature type="site" description="Important for substrate specificity" evidence="9">
    <location>
        <position position="158"/>
    </location>
</feature>
<dbReference type="EMBL" id="JABBMT010000001">
    <property type="protein sequence ID" value="NMM39563.1"/>
    <property type="molecule type" value="Genomic_DNA"/>
</dbReference>
<dbReference type="Pfam" id="PF02545">
    <property type="entry name" value="Maf"/>
    <property type="match status" value="1"/>
</dbReference>
<keyword evidence="11" id="KW-1185">Reference proteome</keyword>
<feature type="active site" description="Proton acceptor" evidence="9">
    <location>
        <position position="73"/>
    </location>
</feature>
<protein>
    <recommendedName>
        <fullName evidence="8 9">7-methyl-GTP pyrophosphatase</fullName>
        <shortName evidence="9">m(7)GTP pyrophosphatase</shortName>
        <ecNumber evidence="9">3.6.1.-</ecNumber>
    </recommendedName>
</protein>
<comment type="function">
    <text evidence="6 9">Nucleoside triphosphate pyrophosphatase that hydrolyzes 7-methyl-GTP (m(7)GTP). May have a dual role in cell division arrest and in preventing the incorporation of modified nucleotides into cellular nucleic acids.</text>
</comment>
<comment type="catalytic activity">
    <reaction evidence="5 9">
        <text>N(7)-methyl-GTP + H2O = N(7)-methyl-GMP + diphosphate + H(+)</text>
        <dbReference type="Rhea" id="RHEA:58744"/>
        <dbReference type="ChEBI" id="CHEBI:15377"/>
        <dbReference type="ChEBI" id="CHEBI:15378"/>
        <dbReference type="ChEBI" id="CHEBI:33019"/>
        <dbReference type="ChEBI" id="CHEBI:58285"/>
        <dbReference type="ChEBI" id="CHEBI:87133"/>
    </reaction>
</comment>
<organism evidence="10 11">
    <name type="scientific">Pseudoalteromonas arctica</name>
    <dbReference type="NCBI Taxonomy" id="394751"/>
    <lineage>
        <taxon>Bacteria</taxon>
        <taxon>Pseudomonadati</taxon>
        <taxon>Pseudomonadota</taxon>
        <taxon>Gammaproteobacteria</taxon>
        <taxon>Alteromonadales</taxon>
        <taxon>Pseudoalteromonadaceae</taxon>
        <taxon>Pseudoalteromonas</taxon>
    </lineage>
</organism>